<comment type="cofactor">
    <cofactor evidence="7">
        <name>Fe(2+)</name>
        <dbReference type="ChEBI" id="CHEBI:29033"/>
    </cofactor>
    <text evidence="7">Binds 1 Fe(2+) ion per subunit.</text>
</comment>
<keyword evidence="4 7" id="KW-0223">Dioxygenase</keyword>
<dbReference type="EMBL" id="SRXW01000002">
    <property type="protein sequence ID" value="TGY88890.1"/>
    <property type="molecule type" value="Genomic_DNA"/>
</dbReference>
<gene>
    <name evidence="9" type="ORF">E5163_07055</name>
</gene>
<evidence type="ECO:0000256" key="7">
    <source>
        <dbReference type="HAMAP-Rule" id="MF_00657"/>
    </source>
</evidence>
<evidence type="ECO:0000256" key="1">
    <source>
        <dbReference type="ARBA" id="ARBA00001961"/>
    </source>
</evidence>
<dbReference type="GO" id="GO:0006974">
    <property type="term" value="P:DNA damage response"/>
    <property type="evidence" value="ECO:0007669"/>
    <property type="project" value="TreeGrafter"/>
</dbReference>
<feature type="binding site" evidence="7">
    <location>
        <position position="94"/>
    </location>
    <ligand>
        <name>Fe cation</name>
        <dbReference type="ChEBI" id="CHEBI:24875"/>
    </ligand>
</feature>
<dbReference type="PANTHER" id="PTHR41536">
    <property type="entry name" value="PKHD-TYPE HYDROXYLASE YBIX"/>
    <property type="match status" value="1"/>
</dbReference>
<feature type="binding site" evidence="7">
    <location>
        <position position="155"/>
    </location>
    <ligand>
        <name>Fe cation</name>
        <dbReference type="ChEBI" id="CHEBI:24875"/>
    </ligand>
</feature>
<dbReference type="InterPro" id="IPR023550">
    <property type="entry name" value="PKHD_hydroxylase"/>
</dbReference>
<comment type="cofactor">
    <cofactor evidence="1 7">
        <name>L-ascorbate</name>
        <dbReference type="ChEBI" id="CHEBI:38290"/>
    </cofactor>
</comment>
<feature type="binding site" evidence="7">
    <location>
        <position position="96"/>
    </location>
    <ligand>
        <name>Fe cation</name>
        <dbReference type="ChEBI" id="CHEBI:24875"/>
    </ligand>
</feature>
<organism evidence="9 10">
    <name type="scientific">Marinicauda algicola</name>
    <dbReference type="NCBI Taxonomy" id="2029849"/>
    <lineage>
        <taxon>Bacteria</taxon>
        <taxon>Pseudomonadati</taxon>
        <taxon>Pseudomonadota</taxon>
        <taxon>Alphaproteobacteria</taxon>
        <taxon>Maricaulales</taxon>
        <taxon>Maricaulaceae</taxon>
        <taxon>Marinicauda</taxon>
    </lineage>
</organism>
<evidence type="ECO:0000256" key="5">
    <source>
        <dbReference type="ARBA" id="ARBA00023002"/>
    </source>
</evidence>
<reference evidence="9 10" key="1">
    <citation type="journal article" date="2017" name="Int. J. Syst. Evol. Microbiol.">
        <title>Marinicauda algicola sp. nov., isolated from a marine red alga Rhodosorus marinus.</title>
        <authorList>
            <person name="Jeong S.E."/>
            <person name="Jeon S.H."/>
            <person name="Chun B.H."/>
            <person name="Kim D.W."/>
            <person name="Jeon C.O."/>
        </authorList>
    </citation>
    <scope>NUCLEOTIDE SEQUENCE [LARGE SCALE GENOMIC DNA]</scope>
    <source>
        <strain evidence="9 10">JCM 31718</strain>
    </source>
</reference>
<keyword evidence="6 7" id="KW-0408">Iron</keyword>
<keyword evidence="5 7" id="KW-0560">Oxidoreductase</keyword>
<dbReference type="InterPro" id="IPR044862">
    <property type="entry name" value="Pro_4_hyd_alph_FE2OG_OXY"/>
</dbReference>
<evidence type="ECO:0000256" key="2">
    <source>
        <dbReference type="ARBA" id="ARBA00022723"/>
    </source>
</evidence>
<dbReference type="PROSITE" id="PS51471">
    <property type="entry name" value="FE2OG_OXY"/>
    <property type="match status" value="1"/>
</dbReference>
<keyword evidence="10" id="KW-1185">Reference proteome</keyword>
<dbReference type="OrthoDB" id="9812472at2"/>
<proteinExistence type="inferred from homology"/>
<dbReference type="SMART" id="SM00702">
    <property type="entry name" value="P4Hc"/>
    <property type="match status" value="1"/>
</dbReference>
<dbReference type="GO" id="GO:0031418">
    <property type="term" value="F:L-ascorbic acid binding"/>
    <property type="evidence" value="ECO:0007669"/>
    <property type="project" value="UniProtKB-KW"/>
</dbReference>
<evidence type="ECO:0000313" key="10">
    <source>
        <dbReference type="Proteomes" id="UP000308054"/>
    </source>
</evidence>
<sequence length="221" mass="25212">MFLRIENLLEPGEVKRLREIAANTRFVDGRATNPASTVKNNTQADTAEPGAQEASRLIMQAFGRSPEFTNFCFAELVAPPLLTKYAPGMTYGEHIDAAEIQVGRQRIRTDLSCTVFLNDPEAYEGGELDIRLQGHHLAIKGRPGEAVVYPSTTFHRVREVTKGERLVAITFIQSRVRDGVEREILFELGEFYAFEAENVSWENRQRLEFVLQNLKRRWLDR</sequence>
<keyword evidence="3 7" id="KW-0847">Vitamin C</keyword>
<dbReference type="PANTHER" id="PTHR41536:SF1">
    <property type="entry name" value="PKHD-TYPE HYDROXYLASE YBIX"/>
    <property type="match status" value="1"/>
</dbReference>
<keyword evidence="2 7" id="KW-0479">Metal-binding</keyword>
<dbReference type="NCBIfam" id="NF003974">
    <property type="entry name" value="PRK05467.1-3"/>
    <property type="match status" value="1"/>
</dbReference>
<name>A0A4S2H026_9PROT</name>
<feature type="domain" description="Fe2OG dioxygenase" evidence="8">
    <location>
        <begin position="76"/>
        <end position="174"/>
    </location>
</feature>
<protein>
    <submittedName>
        <fullName evidence="9">Fe2+-dependent dioxygenase</fullName>
    </submittedName>
</protein>
<feature type="binding site" evidence="7">
    <location>
        <position position="165"/>
    </location>
    <ligand>
        <name>2-oxoglutarate</name>
        <dbReference type="ChEBI" id="CHEBI:16810"/>
    </ligand>
</feature>
<dbReference type="HAMAP" id="MF_00657">
    <property type="entry name" value="Hydroxyl_YbiX"/>
    <property type="match status" value="1"/>
</dbReference>
<dbReference type="InterPro" id="IPR005123">
    <property type="entry name" value="Oxoglu/Fe-dep_dioxygenase_dom"/>
</dbReference>
<dbReference type="InterPro" id="IPR006620">
    <property type="entry name" value="Pro_4_hyd_alph"/>
</dbReference>
<evidence type="ECO:0000313" key="9">
    <source>
        <dbReference type="EMBL" id="TGY88890.1"/>
    </source>
</evidence>
<dbReference type="Pfam" id="PF13640">
    <property type="entry name" value="2OG-FeII_Oxy_3"/>
    <property type="match status" value="1"/>
</dbReference>
<comment type="caution">
    <text evidence="9">The sequence shown here is derived from an EMBL/GenBank/DDBJ whole genome shotgun (WGS) entry which is preliminary data.</text>
</comment>
<dbReference type="RefSeq" id="WP_135995430.1">
    <property type="nucleotide sequence ID" value="NZ_CP071057.1"/>
</dbReference>
<evidence type="ECO:0000256" key="6">
    <source>
        <dbReference type="ARBA" id="ARBA00023004"/>
    </source>
</evidence>
<dbReference type="AlphaFoldDB" id="A0A4S2H026"/>
<accession>A0A4S2H026</accession>
<evidence type="ECO:0000256" key="3">
    <source>
        <dbReference type="ARBA" id="ARBA00022896"/>
    </source>
</evidence>
<evidence type="ECO:0000256" key="4">
    <source>
        <dbReference type="ARBA" id="ARBA00022964"/>
    </source>
</evidence>
<evidence type="ECO:0000259" key="8">
    <source>
        <dbReference type="PROSITE" id="PS51471"/>
    </source>
</evidence>
<dbReference type="GO" id="GO:0006879">
    <property type="term" value="P:intracellular iron ion homeostasis"/>
    <property type="evidence" value="ECO:0007669"/>
    <property type="project" value="TreeGrafter"/>
</dbReference>
<dbReference type="Gene3D" id="2.60.120.620">
    <property type="entry name" value="q2cbj1_9rhob like domain"/>
    <property type="match status" value="1"/>
</dbReference>
<dbReference type="Proteomes" id="UP000308054">
    <property type="component" value="Unassembled WGS sequence"/>
</dbReference>
<dbReference type="GO" id="GO:0005506">
    <property type="term" value="F:iron ion binding"/>
    <property type="evidence" value="ECO:0007669"/>
    <property type="project" value="UniProtKB-UniRule"/>
</dbReference>
<dbReference type="GO" id="GO:0016706">
    <property type="term" value="F:2-oxoglutarate-dependent dioxygenase activity"/>
    <property type="evidence" value="ECO:0007669"/>
    <property type="project" value="UniProtKB-UniRule"/>
</dbReference>